<evidence type="ECO:0000313" key="6">
    <source>
        <dbReference type="EMBL" id="ALH79660.1"/>
    </source>
</evidence>
<dbReference type="EMBL" id="CP012700">
    <property type="protein sequence ID" value="ALH79660.1"/>
    <property type="molecule type" value="Genomic_DNA"/>
</dbReference>
<dbReference type="Pfam" id="PF00486">
    <property type="entry name" value="Trans_reg_C"/>
    <property type="match status" value="1"/>
</dbReference>
<dbReference type="Gene3D" id="6.10.250.690">
    <property type="match status" value="1"/>
</dbReference>
<reference evidence="6 7" key="1">
    <citation type="journal article" date="2015" name="Genome Announc.">
        <title>Complete Genome Sequence of Polypropylene Glycol- and Polyethylene Glycol-Degrading Sphingopyxis macrogoltabida Strain EY-1.</title>
        <authorList>
            <person name="Ohtsubo Y."/>
            <person name="Nagata Y."/>
            <person name="Numata M."/>
            <person name="Tsuchikane K."/>
            <person name="Hosoyama A."/>
            <person name="Yamazoe A."/>
            <person name="Tsuda M."/>
            <person name="Fujita N."/>
            <person name="Kawai F."/>
        </authorList>
    </citation>
    <scope>NUCLEOTIDE SEQUENCE [LARGE SCALE GENOMIC DNA]</scope>
    <source>
        <strain evidence="6 7">EY-1</strain>
    </source>
</reference>
<dbReference type="PROSITE" id="PS50110">
    <property type="entry name" value="RESPONSE_REGULATORY"/>
    <property type="match status" value="1"/>
</dbReference>
<dbReference type="SMART" id="SM00448">
    <property type="entry name" value="REC"/>
    <property type="match status" value="1"/>
</dbReference>
<dbReference type="Gene3D" id="3.40.50.2300">
    <property type="match status" value="1"/>
</dbReference>
<evidence type="ECO:0000259" key="5">
    <source>
        <dbReference type="PROSITE" id="PS51755"/>
    </source>
</evidence>
<keyword evidence="1 3" id="KW-0238">DNA-binding</keyword>
<dbReference type="CDD" id="cd00383">
    <property type="entry name" value="trans_reg_C"/>
    <property type="match status" value="1"/>
</dbReference>
<keyword evidence="2" id="KW-0597">Phosphoprotein</keyword>
<evidence type="ECO:0000256" key="2">
    <source>
        <dbReference type="PROSITE-ProRule" id="PRU00169"/>
    </source>
</evidence>
<dbReference type="InterPro" id="IPR036388">
    <property type="entry name" value="WH-like_DNA-bd_sf"/>
</dbReference>
<dbReference type="InterPro" id="IPR001789">
    <property type="entry name" value="Sig_transdc_resp-reg_receiver"/>
</dbReference>
<organism evidence="6 7">
    <name type="scientific">Sphingopyxis macrogoltabida</name>
    <name type="common">Sphingomonas macrogoltabidus</name>
    <dbReference type="NCBI Taxonomy" id="33050"/>
    <lineage>
        <taxon>Bacteria</taxon>
        <taxon>Pseudomonadati</taxon>
        <taxon>Pseudomonadota</taxon>
        <taxon>Alphaproteobacteria</taxon>
        <taxon>Sphingomonadales</taxon>
        <taxon>Sphingomonadaceae</taxon>
        <taxon>Sphingopyxis</taxon>
    </lineage>
</organism>
<dbReference type="PANTHER" id="PTHR48111">
    <property type="entry name" value="REGULATOR OF RPOS"/>
    <property type="match status" value="1"/>
</dbReference>
<dbReference type="Proteomes" id="UP000058074">
    <property type="component" value="Chromosome"/>
</dbReference>
<dbReference type="GO" id="GO:0000156">
    <property type="term" value="F:phosphorelay response regulator activity"/>
    <property type="evidence" value="ECO:0007669"/>
    <property type="project" value="TreeGrafter"/>
</dbReference>
<dbReference type="KEGG" id="smag:AN936_04545"/>
<evidence type="ECO:0000259" key="4">
    <source>
        <dbReference type="PROSITE" id="PS50110"/>
    </source>
</evidence>
<evidence type="ECO:0000256" key="1">
    <source>
        <dbReference type="ARBA" id="ARBA00023125"/>
    </source>
</evidence>
<dbReference type="RefSeq" id="WP_054587091.1">
    <property type="nucleotide sequence ID" value="NZ_CP012700.1"/>
</dbReference>
<dbReference type="GO" id="GO:0000976">
    <property type="term" value="F:transcription cis-regulatory region binding"/>
    <property type="evidence" value="ECO:0007669"/>
    <property type="project" value="TreeGrafter"/>
</dbReference>
<dbReference type="InterPro" id="IPR039420">
    <property type="entry name" value="WalR-like"/>
</dbReference>
<dbReference type="GO" id="GO:0006355">
    <property type="term" value="P:regulation of DNA-templated transcription"/>
    <property type="evidence" value="ECO:0007669"/>
    <property type="project" value="InterPro"/>
</dbReference>
<dbReference type="InterPro" id="IPR011006">
    <property type="entry name" value="CheY-like_superfamily"/>
</dbReference>
<dbReference type="InterPro" id="IPR001867">
    <property type="entry name" value="OmpR/PhoB-type_DNA-bd"/>
</dbReference>
<evidence type="ECO:0000256" key="3">
    <source>
        <dbReference type="PROSITE-ProRule" id="PRU01091"/>
    </source>
</evidence>
<protein>
    <submittedName>
        <fullName evidence="6">Transcriptional regulator</fullName>
    </submittedName>
</protein>
<dbReference type="OrthoDB" id="9802426at2"/>
<dbReference type="AlphaFoldDB" id="A0A0N9U9D3"/>
<dbReference type="PANTHER" id="PTHR48111:SF36">
    <property type="entry name" value="TRANSCRIPTIONAL REGULATORY PROTEIN CUTR"/>
    <property type="match status" value="1"/>
</dbReference>
<feature type="modified residue" description="4-aspartylphosphate" evidence="2">
    <location>
        <position position="51"/>
    </location>
</feature>
<feature type="DNA-binding region" description="OmpR/PhoB-type" evidence="3">
    <location>
        <begin position="124"/>
        <end position="222"/>
    </location>
</feature>
<gene>
    <name evidence="6" type="ORF">AN936_04545</name>
</gene>
<proteinExistence type="predicted"/>
<name>A0A0N9U9D3_SPHMC</name>
<dbReference type="SUPFAM" id="SSF52172">
    <property type="entry name" value="CheY-like"/>
    <property type="match status" value="1"/>
</dbReference>
<dbReference type="PATRIC" id="fig|33050.5.peg.940"/>
<evidence type="ECO:0000313" key="7">
    <source>
        <dbReference type="Proteomes" id="UP000058074"/>
    </source>
</evidence>
<dbReference type="GO" id="GO:0005829">
    <property type="term" value="C:cytosol"/>
    <property type="evidence" value="ECO:0007669"/>
    <property type="project" value="TreeGrafter"/>
</dbReference>
<dbReference type="Gene3D" id="1.10.10.10">
    <property type="entry name" value="Winged helix-like DNA-binding domain superfamily/Winged helix DNA-binding domain"/>
    <property type="match status" value="1"/>
</dbReference>
<feature type="domain" description="Response regulatory" evidence="4">
    <location>
        <begin position="2"/>
        <end position="116"/>
    </location>
</feature>
<dbReference type="Pfam" id="PF00072">
    <property type="entry name" value="Response_reg"/>
    <property type="match status" value="1"/>
</dbReference>
<accession>A0A0N9U9D3</accession>
<dbReference type="SMART" id="SM00862">
    <property type="entry name" value="Trans_reg_C"/>
    <property type="match status" value="1"/>
</dbReference>
<dbReference type="PROSITE" id="PS51755">
    <property type="entry name" value="OMPR_PHOB"/>
    <property type="match status" value="1"/>
</dbReference>
<dbReference type="GO" id="GO:0032993">
    <property type="term" value="C:protein-DNA complex"/>
    <property type="evidence" value="ECO:0007669"/>
    <property type="project" value="TreeGrafter"/>
</dbReference>
<sequence length="225" mass="24444">MRVLIIEDNFRLAALIGRGIANCGFSPDIVSSIGDAEAALADANYDAIILDLGLPDGDGLAWLRQERSKAPLAPVLILTARDGLGDRVAGLDAGGDDYLIKPVEIEELAARLRALLRRPGPRGQPVIRIGRLTFDVAARSGAIDGRTLELTRREADLLELLVRRAGTVVRRSMIEEALYRFDEAVTPNAVEAIVSRLRHKLNDADRPDVLITVRGMGYMIRDSGA</sequence>
<feature type="domain" description="OmpR/PhoB-type" evidence="5">
    <location>
        <begin position="124"/>
        <end position="222"/>
    </location>
</feature>